<evidence type="ECO:0000256" key="1">
    <source>
        <dbReference type="ARBA" id="ARBA00023015"/>
    </source>
</evidence>
<dbReference type="FunFam" id="1.10.30.10:FF:000041">
    <property type="entry name" value="HMG box family protein"/>
    <property type="match status" value="1"/>
</dbReference>
<sequence>MSATVYCPPEALLDEYPKADKASTRSYSSQGSTQQPQSMFNNQLPSIFQVVPGGQQTASKADETAHAANYFNNPVPLYYLTQNRRDNDLLGLFHGISTSTSSTAGFLSQAMTPQTSYSGAQSLYTPIPPKTAAKRPTRQSKGSDRCMCKRLENHIPRPRNAFILFRQKHHQSVLRELPKLKTNPEVSREIGNRWKKLSVEEREHWNALADEEKRNHAKKYPDYRYKPRRHKKMSQCAICQVKHMERQLTPLHNFTMFQEYSQLVVPSDSKELKLPMVQQALREHLQMQAQQQGQQQAHLQLMQQQQQQQQQHDVQRYSQYTGYHPQNPYGYSDLLASNIPNNQRLPLQSQQLIQQQYSLQLQQRGQQQQQQQQQSLSLGYAAVQQMQAQPQLTGAQSQSVVGGQFYLYADKYHESATTPQYADSGLQKYGSLPTPVSNSSYSGHDSYSVPALLQLY</sequence>
<evidence type="ECO:0000256" key="4">
    <source>
        <dbReference type="PROSITE-ProRule" id="PRU00267"/>
    </source>
</evidence>
<feature type="region of interest" description="Disordered" evidence="5">
    <location>
        <begin position="301"/>
        <end position="322"/>
    </location>
</feature>
<dbReference type="InterPro" id="IPR009071">
    <property type="entry name" value="HMG_box_dom"/>
</dbReference>
<dbReference type="GO" id="GO:0001228">
    <property type="term" value="F:DNA-binding transcription activator activity, RNA polymerase II-specific"/>
    <property type="evidence" value="ECO:0007669"/>
    <property type="project" value="TreeGrafter"/>
</dbReference>
<accession>A0A4P6XSI9</accession>
<keyword evidence="8" id="KW-1185">Reference proteome</keyword>
<proteinExistence type="predicted"/>
<feature type="compositionally biased region" description="Low complexity" evidence="5">
    <location>
        <begin position="301"/>
        <end position="312"/>
    </location>
</feature>
<dbReference type="PANTHER" id="PTHR10270">
    <property type="entry name" value="SOX TRANSCRIPTION FACTOR"/>
    <property type="match status" value="1"/>
</dbReference>
<dbReference type="AlphaFoldDB" id="A0A4P6XSI9"/>
<feature type="DNA-binding region" description="HMG box" evidence="4">
    <location>
        <begin position="155"/>
        <end position="224"/>
    </location>
</feature>
<feature type="domain" description="HMG box" evidence="6">
    <location>
        <begin position="155"/>
        <end position="224"/>
    </location>
</feature>
<evidence type="ECO:0000313" key="8">
    <source>
        <dbReference type="Proteomes" id="UP000292447"/>
    </source>
</evidence>
<reference evidence="8" key="1">
    <citation type="submission" date="2019-03" db="EMBL/GenBank/DDBJ databases">
        <title>Snf2 controls pulcherriminic acid biosynthesis and connects pigmentation and antifungal activity of the yeast Metschnikowia pulcherrima.</title>
        <authorList>
            <person name="Gore-Lloyd D."/>
            <person name="Sumann I."/>
            <person name="Brachmann A.O."/>
            <person name="Schneeberger K."/>
            <person name="Ortiz-Merino R.A."/>
            <person name="Moreno-Beltran M."/>
            <person name="Schlaefli M."/>
            <person name="Kirner P."/>
            <person name="Santos Kron A."/>
            <person name="Wolfe K.H."/>
            <person name="Piel J."/>
            <person name="Ahrens C.H."/>
            <person name="Henk D."/>
            <person name="Freimoser F.M."/>
        </authorList>
    </citation>
    <scope>NUCLEOTIDE SEQUENCE [LARGE SCALE GENOMIC DNA]</scope>
    <source>
        <strain evidence="8">APC 1.2</strain>
    </source>
</reference>
<feature type="region of interest" description="Disordered" evidence="5">
    <location>
        <begin position="16"/>
        <end position="37"/>
    </location>
</feature>
<dbReference type="CDD" id="cd01389">
    <property type="entry name" value="HMG-box_ROX1-like"/>
    <property type="match status" value="1"/>
</dbReference>
<evidence type="ECO:0000256" key="3">
    <source>
        <dbReference type="ARBA" id="ARBA00023163"/>
    </source>
</evidence>
<dbReference type="SMART" id="SM00398">
    <property type="entry name" value="HMG"/>
    <property type="match status" value="1"/>
</dbReference>
<dbReference type="Gene3D" id="1.10.30.10">
    <property type="entry name" value="High mobility group box domain"/>
    <property type="match status" value="1"/>
</dbReference>
<feature type="region of interest" description="Disordered" evidence="5">
    <location>
        <begin position="125"/>
        <end position="144"/>
    </location>
</feature>
<dbReference type="PANTHER" id="PTHR10270:SF161">
    <property type="entry name" value="SEX-DETERMINING REGION Y PROTEIN"/>
    <property type="match status" value="1"/>
</dbReference>
<dbReference type="Pfam" id="PF00505">
    <property type="entry name" value="HMG_box"/>
    <property type="match status" value="1"/>
</dbReference>
<dbReference type="STRING" id="2163413.A0A4P6XSI9"/>
<keyword evidence="4" id="KW-0539">Nucleus</keyword>
<keyword evidence="1" id="KW-0805">Transcription regulation</keyword>
<gene>
    <name evidence="7" type="primary">MPUL0D08370</name>
    <name evidence="7" type="ORF">METSCH_D08370</name>
</gene>
<dbReference type="SUPFAM" id="SSF47095">
    <property type="entry name" value="HMG-box"/>
    <property type="match status" value="1"/>
</dbReference>
<protein>
    <submittedName>
        <fullName evidence="7">HMG (High mobility group) box</fullName>
    </submittedName>
</protein>
<dbReference type="PROSITE" id="PS50118">
    <property type="entry name" value="HMG_BOX_2"/>
    <property type="match status" value="1"/>
</dbReference>
<dbReference type="GO" id="GO:0030154">
    <property type="term" value="P:cell differentiation"/>
    <property type="evidence" value="ECO:0007669"/>
    <property type="project" value="TreeGrafter"/>
</dbReference>
<dbReference type="GO" id="GO:0005634">
    <property type="term" value="C:nucleus"/>
    <property type="evidence" value="ECO:0007669"/>
    <property type="project" value="UniProtKB-UniRule"/>
</dbReference>
<feature type="compositionally biased region" description="Polar residues" evidence="5">
    <location>
        <begin position="24"/>
        <end position="37"/>
    </location>
</feature>
<dbReference type="EMBL" id="CP034459">
    <property type="protein sequence ID" value="QBM89755.1"/>
    <property type="molecule type" value="Genomic_DNA"/>
</dbReference>
<organism evidence="7 8">
    <name type="scientific">Metschnikowia aff. pulcherrima</name>
    <dbReference type="NCBI Taxonomy" id="2163413"/>
    <lineage>
        <taxon>Eukaryota</taxon>
        <taxon>Fungi</taxon>
        <taxon>Dikarya</taxon>
        <taxon>Ascomycota</taxon>
        <taxon>Saccharomycotina</taxon>
        <taxon>Pichiomycetes</taxon>
        <taxon>Metschnikowiaceae</taxon>
        <taxon>Metschnikowia</taxon>
    </lineage>
</organism>
<dbReference type="GO" id="GO:0000978">
    <property type="term" value="F:RNA polymerase II cis-regulatory region sequence-specific DNA binding"/>
    <property type="evidence" value="ECO:0007669"/>
    <property type="project" value="TreeGrafter"/>
</dbReference>
<keyword evidence="2 4" id="KW-0238">DNA-binding</keyword>
<evidence type="ECO:0000256" key="5">
    <source>
        <dbReference type="SAM" id="MobiDB-lite"/>
    </source>
</evidence>
<evidence type="ECO:0000313" key="7">
    <source>
        <dbReference type="EMBL" id="QBM89755.1"/>
    </source>
</evidence>
<dbReference type="InterPro" id="IPR036910">
    <property type="entry name" value="HMG_box_dom_sf"/>
</dbReference>
<dbReference type="GO" id="GO:0000122">
    <property type="term" value="P:negative regulation of transcription by RNA polymerase II"/>
    <property type="evidence" value="ECO:0007669"/>
    <property type="project" value="TreeGrafter"/>
</dbReference>
<evidence type="ECO:0000259" key="6">
    <source>
        <dbReference type="PROSITE" id="PS50118"/>
    </source>
</evidence>
<dbReference type="Proteomes" id="UP000292447">
    <property type="component" value="Chromosome IV"/>
</dbReference>
<dbReference type="InterPro" id="IPR050140">
    <property type="entry name" value="SRY-related_HMG-box_TF-like"/>
</dbReference>
<name>A0A4P6XSI9_9ASCO</name>
<keyword evidence="3" id="KW-0804">Transcription</keyword>
<evidence type="ECO:0000256" key="2">
    <source>
        <dbReference type="ARBA" id="ARBA00023125"/>
    </source>
</evidence>